<feature type="region of interest" description="Disordered" evidence="1">
    <location>
        <begin position="1"/>
        <end position="29"/>
    </location>
</feature>
<organism evidence="2 3">
    <name type="scientific">Aspergillus japonicus CBS 114.51</name>
    <dbReference type="NCBI Taxonomy" id="1448312"/>
    <lineage>
        <taxon>Eukaryota</taxon>
        <taxon>Fungi</taxon>
        <taxon>Dikarya</taxon>
        <taxon>Ascomycota</taxon>
        <taxon>Pezizomycotina</taxon>
        <taxon>Eurotiomycetes</taxon>
        <taxon>Eurotiomycetidae</taxon>
        <taxon>Eurotiales</taxon>
        <taxon>Aspergillaceae</taxon>
        <taxon>Aspergillus</taxon>
        <taxon>Aspergillus subgen. Circumdati</taxon>
    </lineage>
</organism>
<dbReference type="Proteomes" id="UP000249497">
    <property type="component" value="Unassembled WGS sequence"/>
</dbReference>
<dbReference type="OrthoDB" id="4303010at2759"/>
<keyword evidence="3" id="KW-1185">Reference proteome</keyword>
<evidence type="ECO:0000313" key="3">
    <source>
        <dbReference type="Proteomes" id="UP000249497"/>
    </source>
</evidence>
<gene>
    <name evidence="2" type="ORF">BO86DRAFT_405296</name>
</gene>
<reference evidence="2 3" key="1">
    <citation type="submission" date="2018-02" db="EMBL/GenBank/DDBJ databases">
        <title>The genomes of Aspergillus section Nigri reveals drivers in fungal speciation.</title>
        <authorList>
            <consortium name="DOE Joint Genome Institute"/>
            <person name="Vesth T.C."/>
            <person name="Nybo J."/>
            <person name="Theobald S."/>
            <person name="Brandl J."/>
            <person name="Frisvad J.C."/>
            <person name="Nielsen K.F."/>
            <person name="Lyhne E.K."/>
            <person name="Kogle M.E."/>
            <person name="Kuo A."/>
            <person name="Riley R."/>
            <person name="Clum A."/>
            <person name="Nolan M."/>
            <person name="Lipzen A."/>
            <person name="Salamov A."/>
            <person name="Henrissat B."/>
            <person name="Wiebenga A."/>
            <person name="De vries R.P."/>
            <person name="Grigoriev I.V."/>
            <person name="Mortensen U.H."/>
            <person name="Andersen M.R."/>
            <person name="Baker S.E."/>
        </authorList>
    </citation>
    <scope>NUCLEOTIDE SEQUENCE [LARGE SCALE GENOMIC DNA]</scope>
    <source>
        <strain evidence="2 3">CBS 114.51</strain>
    </source>
</reference>
<protein>
    <submittedName>
        <fullName evidence="2">Uncharacterized protein</fullName>
    </submittedName>
</protein>
<feature type="region of interest" description="Disordered" evidence="1">
    <location>
        <begin position="46"/>
        <end position="77"/>
    </location>
</feature>
<name>A0A8T8WJT1_ASPJA</name>
<accession>A0A8T8WJT1</accession>
<evidence type="ECO:0000313" key="2">
    <source>
        <dbReference type="EMBL" id="RAH75749.1"/>
    </source>
</evidence>
<proteinExistence type="predicted"/>
<evidence type="ECO:0000256" key="1">
    <source>
        <dbReference type="SAM" id="MobiDB-lite"/>
    </source>
</evidence>
<dbReference type="RefSeq" id="XP_025521643.1">
    <property type="nucleotide sequence ID" value="XM_025674071.1"/>
</dbReference>
<sequence length="157" mass="17021">MTSAAFLPRPPAASESGSDTPRPRPRTDLELAAEAWRFVNRQVQKVRDRRATKTAAADGGLNGKETKEEEDDAGSVLSEAETVVEMPSDDVGAAIALTLQPTIREEAPGFQPPEVLPAESCQTRRLDTPRPIPVHARTSHAACGSKLLRTVRPRRGF</sequence>
<dbReference type="EMBL" id="KZ824918">
    <property type="protein sequence ID" value="RAH75749.1"/>
    <property type="molecule type" value="Genomic_DNA"/>
</dbReference>
<dbReference type="AlphaFoldDB" id="A0A8T8WJT1"/>
<dbReference type="GeneID" id="37177763"/>